<reference evidence="2 3" key="1">
    <citation type="submission" date="2018-05" db="EMBL/GenBank/DDBJ databases">
        <title>Genome sequencing and assembly of the regulated plant pathogen Lachnellula willkommii and related sister species for the development of diagnostic species identification markers.</title>
        <authorList>
            <person name="Giroux E."/>
            <person name="Bilodeau G."/>
        </authorList>
    </citation>
    <scope>NUCLEOTIDE SEQUENCE [LARGE SCALE GENOMIC DNA]</scope>
    <source>
        <strain evidence="2 3">CBS 185.66</strain>
    </source>
</reference>
<proteinExistence type="predicted"/>
<dbReference type="AlphaFoldDB" id="A0A8H8TZR0"/>
<dbReference type="Proteomes" id="UP000431533">
    <property type="component" value="Unassembled WGS sequence"/>
</dbReference>
<dbReference type="GeneID" id="41984707"/>
<name>A0A8H8TZR0_9HELO</name>
<protein>
    <submittedName>
        <fullName evidence="2">Uncharacterized protein</fullName>
    </submittedName>
</protein>
<sequence>MISSLQPQRPKVASSVSHFPPQSQPTKPANQQPTRFISGIPQAPRCQIEAMPPFDPSKAILDASKRHPVFFTDRLVKAPNGVLGGWVSPVAKGL</sequence>
<keyword evidence="3" id="KW-1185">Reference proteome</keyword>
<gene>
    <name evidence="2" type="ORF">LHYA1_G004509</name>
</gene>
<evidence type="ECO:0000313" key="3">
    <source>
        <dbReference type="Proteomes" id="UP000431533"/>
    </source>
</evidence>
<dbReference type="EMBL" id="QGMH01000066">
    <property type="protein sequence ID" value="TVY26605.1"/>
    <property type="molecule type" value="Genomic_DNA"/>
</dbReference>
<accession>A0A8H8TZR0</accession>
<evidence type="ECO:0000313" key="2">
    <source>
        <dbReference type="EMBL" id="TVY26605.1"/>
    </source>
</evidence>
<comment type="caution">
    <text evidence="2">The sequence shown here is derived from an EMBL/GenBank/DDBJ whole genome shotgun (WGS) entry which is preliminary data.</text>
</comment>
<feature type="region of interest" description="Disordered" evidence="1">
    <location>
        <begin position="1"/>
        <end position="37"/>
    </location>
</feature>
<evidence type="ECO:0000256" key="1">
    <source>
        <dbReference type="SAM" id="MobiDB-lite"/>
    </source>
</evidence>
<dbReference type="RefSeq" id="XP_031005393.1">
    <property type="nucleotide sequence ID" value="XM_031149468.1"/>
</dbReference>
<dbReference type="OrthoDB" id="3535086at2759"/>
<organism evidence="2 3">
    <name type="scientific">Lachnellula hyalina</name>
    <dbReference type="NCBI Taxonomy" id="1316788"/>
    <lineage>
        <taxon>Eukaryota</taxon>
        <taxon>Fungi</taxon>
        <taxon>Dikarya</taxon>
        <taxon>Ascomycota</taxon>
        <taxon>Pezizomycotina</taxon>
        <taxon>Leotiomycetes</taxon>
        <taxon>Helotiales</taxon>
        <taxon>Lachnaceae</taxon>
        <taxon>Lachnellula</taxon>
    </lineage>
</organism>
<feature type="compositionally biased region" description="Polar residues" evidence="1">
    <location>
        <begin position="14"/>
        <end position="35"/>
    </location>
</feature>